<name>A0A0R2RHN7_9BACT</name>
<accession>A0A0R2RHN7</accession>
<dbReference type="Proteomes" id="UP000051269">
    <property type="component" value="Unassembled WGS sequence"/>
</dbReference>
<gene>
    <name evidence="1" type="ORF">ABR82_04915</name>
</gene>
<protein>
    <submittedName>
        <fullName evidence="1">Uncharacterized protein</fullName>
    </submittedName>
</protein>
<sequence length="80" mass="8336">SFGVEAAATIFHPWFGIRGVGNKADERLAVGIFVGVGGKMGWDDGGQVFFVGRDGDDVEAWGEDDGTVSRTAVGGEVEGF</sequence>
<evidence type="ECO:0000313" key="2">
    <source>
        <dbReference type="Proteomes" id="UP000051269"/>
    </source>
</evidence>
<proteinExistence type="predicted"/>
<evidence type="ECO:0000313" key="1">
    <source>
        <dbReference type="EMBL" id="KRO62108.1"/>
    </source>
</evidence>
<reference evidence="1 2" key="1">
    <citation type="submission" date="2015-10" db="EMBL/GenBank/DDBJ databases">
        <title>Metagenome-Assembled Genomes uncover a global brackish microbiome.</title>
        <authorList>
            <person name="Hugerth L.W."/>
            <person name="Larsson J."/>
            <person name="Alneberg J."/>
            <person name="Lindh M.V."/>
            <person name="Legrand C."/>
            <person name="Pinhassi J."/>
            <person name="Andersson A.F."/>
        </authorList>
    </citation>
    <scope>NUCLEOTIDE SEQUENCE [LARGE SCALE GENOMIC DNA]</scope>
    <source>
        <strain evidence="1">BACL18 MAG-120507-bin52</strain>
    </source>
</reference>
<dbReference type="AlphaFoldDB" id="A0A0R2RHN7"/>
<comment type="caution">
    <text evidence="1">The sequence shown here is derived from an EMBL/GenBank/DDBJ whole genome shotgun (WGS) entry which is preliminary data.</text>
</comment>
<feature type="non-terminal residue" evidence="1">
    <location>
        <position position="1"/>
    </location>
</feature>
<organism evidence="1 2">
    <name type="scientific">Verrucomicrobia subdivision 6 bacterium BACL9 MAG-120507-bin52</name>
    <dbReference type="NCBI Taxonomy" id="1655590"/>
    <lineage>
        <taxon>Bacteria</taxon>
        <taxon>Pseudomonadati</taxon>
        <taxon>Verrucomicrobiota</taxon>
        <taxon>Verrucomicrobiia</taxon>
        <taxon>Verrucomicrobiales</taxon>
        <taxon>Verrucomicrobia subdivision 6</taxon>
    </lineage>
</organism>
<dbReference type="EMBL" id="LIBO01000134">
    <property type="protein sequence ID" value="KRO62108.1"/>
    <property type="molecule type" value="Genomic_DNA"/>
</dbReference>